<reference evidence="3" key="1">
    <citation type="submission" date="2022-12" db="EMBL/GenBank/DDBJ databases">
        <authorList>
            <person name="Petersen C."/>
        </authorList>
    </citation>
    <scope>NUCLEOTIDE SEQUENCE</scope>
    <source>
        <strain evidence="3">IBT 16125</strain>
    </source>
</reference>
<feature type="compositionally biased region" description="Basic and acidic residues" evidence="1">
    <location>
        <begin position="120"/>
        <end position="129"/>
    </location>
</feature>
<gene>
    <name evidence="3" type="ORF">N7458_008347</name>
</gene>
<reference evidence="3" key="2">
    <citation type="journal article" date="2023" name="IMA Fungus">
        <title>Comparative genomic study of the Penicillium genus elucidates a diverse pangenome and 15 lateral gene transfer events.</title>
        <authorList>
            <person name="Petersen C."/>
            <person name="Sorensen T."/>
            <person name="Nielsen M.R."/>
            <person name="Sondergaard T.E."/>
            <person name="Sorensen J.L."/>
            <person name="Fitzpatrick D.A."/>
            <person name="Frisvad J.C."/>
            <person name="Nielsen K.L."/>
        </authorList>
    </citation>
    <scope>NUCLEOTIDE SEQUENCE</scope>
    <source>
        <strain evidence="3">IBT 16125</strain>
    </source>
</reference>
<evidence type="ECO:0000256" key="2">
    <source>
        <dbReference type="SAM" id="Phobius"/>
    </source>
</evidence>
<feature type="transmembrane region" description="Helical" evidence="2">
    <location>
        <begin position="438"/>
        <end position="458"/>
    </location>
</feature>
<dbReference type="Proteomes" id="UP001213681">
    <property type="component" value="Unassembled WGS sequence"/>
</dbReference>
<proteinExistence type="predicted"/>
<evidence type="ECO:0000313" key="3">
    <source>
        <dbReference type="EMBL" id="KAJ5444475.1"/>
    </source>
</evidence>
<feature type="region of interest" description="Disordered" evidence="1">
    <location>
        <begin position="264"/>
        <end position="314"/>
    </location>
</feature>
<dbReference type="EMBL" id="JAPVEA010000007">
    <property type="protein sequence ID" value="KAJ5444475.1"/>
    <property type="molecule type" value="Genomic_DNA"/>
</dbReference>
<comment type="caution">
    <text evidence="3">The sequence shown here is derived from an EMBL/GenBank/DDBJ whole genome shotgun (WGS) entry which is preliminary data.</text>
</comment>
<feature type="compositionally biased region" description="Polar residues" evidence="1">
    <location>
        <begin position="105"/>
        <end position="115"/>
    </location>
</feature>
<feature type="region of interest" description="Disordered" evidence="1">
    <location>
        <begin position="104"/>
        <end position="134"/>
    </location>
</feature>
<dbReference type="AlphaFoldDB" id="A0AAD6G1Z6"/>
<keyword evidence="2" id="KW-0812">Transmembrane</keyword>
<feature type="region of interest" description="Disordered" evidence="1">
    <location>
        <begin position="192"/>
        <end position="224"/>
    </location>
</feature>
<name>A0AAD6G1Z6_9EURO</name>
<sequence>MSSMRAPLGSIDTRLTMTDTLANDPLAFSFASIVAFDNALQPDDQPLDCKGIAETKMNNRVQFVSDTSHEPTYARGIGKPYPRLELDVAMDNCHSLDGFAEPVNPRNTPATTSCCESPEDSARPVEPRGMRTSSAPQIQSLAFEWFDGKSEGHMTYVDDDADSGIKAQRRRFSADDEPRASSSIIPSNDIAQTTRTGSAEKIDDSHLHVPCVRPSPKPHPARAGYSVPMVERKVDYLASTSPSHRQFKHYKKWRGSSRALVHRVSPYRSPPKVSKVRLLDGQPDVPSSSLLSLPGHQGDPGGPTSETNPSQETVEHNVPMKVKDVANGPTDVNVGTPNARVSDLVGLSLSIYRVRHPGQQPALSMNGSAFQVEMTSTPFPCPTTGHEGEEVEHAGDRPESEDLVFHTYLVLPAFVARIPMATFSVVKRAKTSRLGTILLYLEKMFWSVVIAFFLAFLAKFGRPGRRPGSDPGGLGLDPRAQVRHAVEPVTSPVS</sequence>
<protein>
    <submittedName>
        <fullName evidence="3">Uncharacterized protein</fullName>
    </submittedName>
</protein>
<evidence type="ECO:0000256" key="1">
    <source>
        <dbReference type="SAM" id="MobiDB-lite"/>
    </source>
</evidence>
<keyword evidence="4" id="KW-1185">Reference proteome</keyword>
<evidence type="ECO:0000313" key="4">
    <source>
        <dbReference type="Proteomes" id="UP001213681"/>
    </source>
</evidence>
<dbReference type="GeneID" id="81601972"/>
<accession>A0AAD6G1Z6</accession>
<dbReference type="RefSeq" id="XP_056764555.1">
    <property type="nucleotide sequence ID" value="XM_056911729.1"/>
</dbReference>
<feature type="region of interest" description="Disordered" evidence="1">
    <location>
        <begin position="467"/>
        <end position="494"/>
    </location>
</feature>
<keyword evidence="2" id="KW-0472">Membrane</keyword>
<organism evidence="3 4">
    <name type="scientific">Penicillium daleae</name>
    <dbReference type="NCBI Taxonomy" id="63821"/>
    <lineage>
        <taxon>Eukaryota</taxon>
        <taxon>Fungi</taxon>
        <taxon>Dikarya</taxon>
        <taxon>Ascomycota</taxon>
        <taxon>Pezizomycotina</taxon>
        <taxon>Eurotiomycetes</taxon>
        <taxon>Eurotiomycetidae</taxon>
        <taxon>Eurotiales</taxon>
        <taxon>Aspergillaceae</taxon>
        <taxon>Penicillium</taxon>
    </lineage>
</organism>
<feature type="compositionally biased region" description="Basic and acidic residues" evidence="1">
    <location>
        <begin position="198"/>
        <end position="207"/>
    </location>
</feature>
<keyword evidence="2" id="KW-1133">Transmembrane helix</keyword>